<dbReference type="AlphaFoldDB" id="A0A255GT80"/>
<evidence type="ECO:0008006" key="5">
    <source>
        <dbReference type="Google" id="ProtNLM"/>
    </source>
</evidence>
<sequence length="208" mass="21898">MLTLLFCGTAAYALLQLVRLASRPRAEGPGGQVVELNHLVMSVLMVAMVWWMPGGLGTAVQVAALGLFGLALLRYATRPELARGTRIAMAAHLIGNVAMIWMLVAMPWLMGHGTATSDPAAAGQHAGHGGGAEPAPGGAMPPMEMPMGTPGWMTVVTLVLAGLLVLTAIGWLVHRHRARELRAGDDWSHRICHAAMTGGMAAMLVVMR</sequence>
<name>A0A255GT80_9ACTN</name>
<reference evidence="3 4" key="1">
    <citation type="submission" date="2017-07" db="EMBL/GenBank/DDBJ databases">
        <title>Draft whole genome sequences of clinical Proprionibacteriaceae strains.</title>
        <authorList>
            <person name="Bernier A.-M."/>
            <person name="Bernard K."/>
            <person name="Domingo M.-C."/>
        </authorList>
    </citation>
    <scope>NUCLEOTIDE SEQUENCE [LARGE SCALE GENOMIC DNA]</scope>
    <source>
        <strain evidence="3 4">NML 030167</strain>
    </source>
</reference>
<feature type="transmembrane region" description="Helical" evidence="2">
    <location>
        <begin position="151"/>
        <end position="173"/>
    </location>
</feature>
<feature type="transmembrane region" description="Helical" evidence="2">
    <location>
        <begin position="87"/>
        <end position="109"/>
    </location>
</feature>
<dbReference type="EMBL" id="NMVO01000004">
    <property type="protein sequence ID" value="OYO16254.1"/>
    <property type="molecule type" value="Genomic_DNA"/>
</dbReference>
<organism evidence="3 4">
    <name type="scientific">Enemella evansiae</name>
    <dbReference type="NCBI Taxonomy" id="2016499"/>
    <lineage>
        <taxon>Bacteria</taxon>
        <taxon>Bacillati</taxon>
        <taxon>Actinomycetota</taxon>
        <taxon>Actinomycetes</taxon>
        <taxon>Propionibacteriales</taxon>
        <taxon>Propionibacteriaceae</taxon>
        <taxon>Enemella</taxon>
    </lineage>
</organism>
<keyword evidence="4" id="KW-1185">Reference proteome</keyword>
<dbReference type="Pfam" id="PF17197">
    <property type="entry name" value="DUF5134"/>
    <property type="match status" value="1"/>
</dbReference>
<feature type="transmembrane region" description="Helical" evidence="2">
    <location>
        <begin position="44"/>
        <end position="75"/>
    </location>
</feature>
<keyword evidence="2" id="KW-0472">Membrane</keyword>
<evidence type="ECO:0000313" key="4">
    <source>
        <dbReference type="Proteomes" id="UP000215896"/>
    </source>
</evidence>
<accession>A0A255GT80</accession>
<evidence type="ECO:0000313" key="3">
    <source>
        <dbReference type="EMBL" id="OYO16254.1"/>
    </source>
</evidence>
<keyword evidence="2" id="KW-1133">Transmembrane helix</keyword>
<dbReference type="Proteomes" id="UP000215896">
    <property type="component" value="Unassembled WGS sequence"/>
</dbReference>
<feature type="region of interest" description="Disordered" evidence="1">
    <location>
        <begin position="119"/>
        <end position="143"/>
    </location>
</feature>
<comment type="caution">
    <text evidence="3">The sequence shown here is derived from an EMBL/GenBank/DDBJ whole genome shotgun (WGS) entry which is preliminary data.</text>
</comment>
<evidence type="ECO:0000256" key="2">
    <source>
        <dbReference type="SAM" id="Phobius"/>
    </source>
</evidence>
<keyword evidence="2" id="KW-0812">Transmembrane</keyword>
<proteinExistence type="predicted"/>
<dbReference type="InterPro" id="IPR033458">
    <property type="entry name" value="DUF5134"/>
</dbReference>
<feature type="compositionally biased region" description="Low complexity" evidence="1">
    <location>
        <begin position="133"/>
        <end position="143"/>
    </location>
</feature>
<protein>
    <recommendedName>
        <fullName evidence="5">DUF5134 domain-containing protein</fullName>
    </recommendedName>
</protein>
<gene>
    <name evidence="3" type="ORF">CGZ94_04730</name>
</gene>
<evidence type="ECO:0000256" key="1">
    <source>
        <dbReference type="SAM" id="MobiDB-lite"/>
    </source>
</evidence>